<evidence type="ECO:0000256" key="1">
    <source>
        <dbReference type="SAM" id="Phobius"/>
    </source>
</evidence>
<dbReference type="STRING" id="1121485.GCA_000426485_00926"/>
<keyword evidence="1" id="KW-0472">Membrane</keyword>
<keyword evidence="1" id="KW-1133">Transmembrane helix</keyword>
<comment type="caution">
    <text evidence="3">The sequence shown here is derived from an EMBL/GenBank/DDBJ whole genome shotgun (WGS) entry which is preliminary data.</text>
</comment>
<feature type="transmembrane region" description="Helical" evidence="1">
    <location>
        <begin position="103"/>
        <end position="119"/>
    </location>
</feature>
<organism evidence="3 4">
    <name type="scientific">Dysgonomonas capnocytophagoides</name>
    <dbReference type="NCBI Taxonomy" id="45254"/>
    <lineage>
        <taxon>Bacteria</taxon>
        <taxon>Pseudomonadati</taxon>
        <taxon>Bacteroidota</taxon>
        <taxon>Bacteroidia</taxon>
        <taxon>Bacteroidales</taxon>
        <taxon>Dysgonomonadaceae</taxon>
        <taxon>Dysgonomonas</taxon>
    </lineage>
</organism>
<dbReference type="GO" id="GO:0006974">
    <property type="term" value="P:DNA damage response"/>
    <property type="evidence" value="ECO:0007669"/>
    <property type="project" value="TreeGrafter"/>
</dbReference>
<feature type="domain" description="YiaAB two helix" evidence="2">
    <location>
        <begin position="73"/>
        <end position="125"/>
    </location>
</feature>
<dbReference type="InterPro" id="IPR008024">
    <property type="entry name" value="YiaAB"/>
</dbReference>
<dbReference type="PANTHER" id="PTHR37290:SF1">
    <property type="entry name" value="INNER MEMBRANE PROTEIN YIAA"/>
    <property type="match status" value="1"/>
</dbReference>
<sequence>MKKEKTSLAFGFASWAALLLGMAGFLVGLWRAEMLLSEKGYYFTILLYGLFSAVAVQKSVRDRIDGIPVSDIFYGISWASIVISIVLLAIGLINAEILPSEKGFYAFGFILALFGAISVQKNTRDNADIENKRETQNSES</sequence>
<accession>A0A4Y8LDP7</accession>
<reference evidence="3 4" key="1">
    <citation type="submission" date="2019-03" db="EMBL/GenBank/DDBJ databases">
        <title>San Antonio Military Medical Center submission to MRSN (WRAIR), pending publication.</title>
        <authorList>
            <person name="Blyth D.M."/>
            <person name="Mccarthy S.L."/>
            <person name="Schall S.E."/>
            <person name="Stam J.A."/>
            <person name="Ong A.C."/>
            <person name="Mcgann P.T."/>
        </authorList>
    </citation>
    <scope>NUCLEOTIDE SEQUENCE [LARGE SCALE GENOMIC DNA]</scope>
    <source>
        <strain evidence="3 4">MRSN571793</strain>
    </source>
</reference>
<dbReference type="InterPro" id="IPR038972">
    <property type="entry name" value="YiaA-like"/>
</dbReference>
<dbReference type="Proteomes" id="UP000297861">
    <property type="component" value="Unassembled WGS sequence"/>
</dbReference>
<gene>
    <name evidence="3" type="ORF">E2605_00805</name>
</gene>
<feature type="transmembrane region" description="Helical" evidence="1">
    <location>
        <begin position="41"/>
        <end position="60"/>
    </location>
</feature>
<keyword evidence="4" id="KW-1185">Reference proteome</keyword>
<dbReference type="Pfam" id="PF05360">
    <property type="entry name" value="YiaAB"/>
    <property type="match status" value="2"/>
</dbReference>
<dbReference type="RefSeq" id="WP_026625152.1">
    <property type="nucleotide sequence ID" value="NZ_JAWZLG010000034.1"/>
</dbReference>
<dbReference type="NCBIfam" id="NF008482">
    <property type="entry name" value="PRK11383.1"/>
    <property type="match status" value="1"/>
</dbReference>
<dbReference type="EMBL" id="SOML01000001">
    <property type="protein sequence ID" value="TFD98656.1"/>
    <property type="molecule type" value="Genomic_DNA"/>
</dbReference>
<name>A0A4Y8LDP7_9BACT</name>
<dbReference type="PANTHER" id="PTHR37290">
    <property type="entry name" value="INNER MEMBRANE PROTEIN YIAA-RELATED"/>
    <property type="match status" value="1"/>
</dbReference>
<keyword evidence="1" id="KW-0812">Transmembrane</keyword>
<evidence type="ECO:0000313" key="3">
    <source>
        <dbReference type="EMBL" id="TFD98656.1"/>
    </source>
</evidence>
<dbReference type="GO" id="GO:0005886">
    <property type="term" value="C:plasma membrane"/>
    <property type="evidence" value="ECO:0007669"/>
    <property type="project" value="TreeGrafter"/>
</dbReference>
<dbReference type="AlphaFoldDB" id="A0A4Y8LDP7"/>
<dbReference type="OrthoDB" id="3295178at2"/>
<evidence type="ECO:0000259" key="2">
    <source>
        <dbReference type="Pfam" id="PF05360"/>
    </source>
</evidence>
<proteinExistence type="predicted"/>
<feature type="transmembrane region" description="Helical" evidence="1">
    <location>
        <begin position="72"/>
        <end position="97"/>
    </location>
</feature>
<protein>
    <recommendedName>
        <fullName evidence="2">YiaAB two helix domain-containing protein</fullName>
    </recommendedName>
</protein>
<feature type="transmembrane region" description="Helical" evidence="1">
    <location>
        <begin position="7"/>
        <end position="29"/>
    </location>
</feature>
<evidence type="ECO:0000313" key="4">
    <source>
        <dbReference type="Proteomes" id="UP000297861"/>
    </source>
</evidence>
<feature type="domain" description="YiaAB two helix" evidence="2">
    <location>
        <begin position="12"/>
        <end position="62"/>
    </location>
</feature>